<dbReference type="EMBL" id="ML213676">
    <property type="protein sequence ID" value="TFK32411.1"/>
    <property type="molecule type" value="Genomic_DNA"/>
</dbReference>
<evidence type="ECO:0000313" key="3">
    <source>
        <dbReference type="Proteomes" id="UP000308652"/>
    </source>
</evidence>
<accession>A0A5C3LUH4</accession>
<name>A0A5C3LUH4_9AGAR</name>
<evidence type="ECO:0000256" key="1">
    <source>
        <dbReference type="SAM" id="MobiDB-lite"/>
    </source>
</evidence>
<feature type="region of interest" description="Disordered" evidence="1">
    <location>
        <begin position="173"/>
        <end position="192"/>
    </location>
</feature>
<keyword evidence="3" id="KW-1185">Reference proteome</keyword>
<organism evidence="2 3">
    <name type="scientific">Crucibulum laeve</name>
    <dbReference type="NCBI Taxonomy" id="68775"/>
    <lineage>
        <taxon>Eukaryota</taxon>
        <taxon>Fungi</taxon>
        <taxon>Dikarya</taxon>
        <taxon>Basidiomycota</taxon>
        <taxon>Agaricomycotina</taxon>
        <taxon>Agaricomycetes</taxon>
        <taxon>Agaricomycetidae</taxon>
        <taxon>Agaricales</taxon>
        <taxon>Agaricineae</taxon>
        <taxon>Nidulariaceae</taxon>
        <taxon>Crucibulum</taxon>
    </lineage>
</organism>
<protein>
    <submittedName>
        <fullName evidence="2">Uncharacterized protein</fullName>
    </submittedName>
</protein>
<reference evidence="2 3" key="1">
    <citation type="journal article" date="2019" name="Nat. Ecol. Evol.">
        <title>Megaphylogeny resolves global patterns of mushroom evolution.</title>
        <authorList>
            <person name="Varga T."/>
            <person name="Krizsan K."/>
            <person name="Foldi C."/>
            <person name="Dima B."/>
            <person name="Sanchez-Garcia M."/>
            <person name="Sanchez-Ramirez S."/>
            <person name="Szollosi G.J."/>
            <person name="Szarkandi J.G."/>
            <person name="Papp V."/>
            <person name="Albert L."/>
            <person name="Andreopoulos W."/>
            <person name="Angelini C."/>
            <person name="Antonin V."/>
            <person name="Barry K.W."/>
            <person name="Bougher N.L."/>
            <person name="Buchanan P."/>
            <person name="Buyck B."/>
            <person name="Bense V."/>
            <person name="Catcheside P."/>
            <person name="Chovatia M."/>
            <person name="Cooper J."/>
            <person name="Damon W."/>
            <person name="Desjardin D."/>
            <person name="Finy P."/>
            <person name="Geml J."/>
            <person name="Haridas S."/>
            <person name="Hughes K."/>
            <person name="Justo A."/>
            <person name="Karasinski D."/>
            <person name="Kautmanova I."/>
            <person name="Kiss B."/>
            <person name="Kocsube S."/>
            <person name="Kotiranta H."/>
            <person name="LaButti K.M."/>
            <person name="Lechner B.E."/>
            <person name="Liimatainen K."/>
            <person name="Lipzen A."/>
            <person name="Lukacs Z."/>
            <person name="Mihaltcheva S."/>
            <person name="Morgado L.N."/>
            <person name="Niskanen T."/>
            <person name="Noordeloos M.E."/>
            <person name="Ohm R.A."/>
            <person name="Ortiz-Santana B."/>
            <person name="Ovrebo C."/>
            <person name="Racz N."/>
            <person name="Riley R."/>
            <person name="Savchenko A."/>
            <person name="Shiryaev A."/>
            <person name="Soop K."/>
            <person name="Spirin V."/>
            <person name="Szebenyi C."/>
            <person name="Tomsovsky M."/>
            <person name="Tulloss R.E."/>
            <person name="Uehling J."/>
            <person name="Grigoriev I.V."/>
            <person name="Vagvolgyi C."/>
            <person name="Papp T."/>
            <person name="Martin F.M."/>
            <person name="Miettinen O."/>
            <person name="Hibbett D.S."/>
            <person name="Nagy L.G."/>
        </authorList>
    </citation>
    <scope>NUCLEOTIDE SEQUENCE [LARGE SCALE GENOMIC DNA]</scope>
    <source>
        <strain evidence="2 3">CBS 166.37</strain>
    </source>
</reference>
<dbReference type="Proteomes" id="UP000308652">
    <property type="component" value="Unassembled WGS sequence"/>
</dbReference>
<gene>
    <name evidence="2" type="ORF">BDQ12DRAFT_671108</name>
</gene>
<feature type="compositionally biased region" description="Low complexity" evidence="1">
    <location>
        <begin position="173"/>
        <end position="185"/>
    </location>
</feature>
<evidence type="ECO:0000313" key="2">
    <source>
        <dbReference type="EMBL" id="TFK32411.1"/>
    </source>
</evidence>
<proteinExistence type="predicted"/>
<sequence length="192" mass="22035">MCVFSQRVKDSGDLLCLIRLVEGSIKPANVMVLKIHRCSFDELNLAKIAEILPAHVAAIEISIWAHCCGYRRRFDDCKVNDARKFNNGNELDKEDAYRWPMPVNFEIEGWTETARCSWERDRRGMYSLRNKQRLHRLQGDESQYYAIHNAETREIEANSDHDEPELARYTLIAGSSSASSREGAALQVTDAR</sequence>
<dbReference type="AlphaFoldDB" id="A0A5C3LUH4"/>